<name>A0A9D1UBS1_9FIRM</name>
<sequence>MAVKNISILCRRQLTEKRIVTYNPKLAEKQKFEINKQVEKAKKLRACEAKKSEYGDSAKYVTFISADKKGEKTDGKIKVELNESAIEKAKQLAGYNMIVTSETRMSASEIYAAYHNLWRIEESFRMMKSQLDARPVYLQKEDTITGHFLICYLAVLLTRLFQIYVLNDKYGTEEIFDFIRDYRVAQVSERRYINLTRRSSFIKDLTALTGLPLTSYFLGNEDINKMLSHRF</sequence>
<gene>
    <name evidence="2" type="ORF">H9742_08105</name>
</gene>
<dbReference type="InterPro" id="IPR002559">
    <property type="entry name" value="Transposase_11"/>
</dbReference>
<reference evidence="2" key="2">
    <citation type="submission" date="2021-04" db="EMBL/GenBank/DDBJ databases">
        <authorList>
            <person name="Gilroy R."/>
        </authorList>
    </citation>
    <scope>NUCLEOTIDE SEQUENCE</scope>
    <source>
        <strain evidence="2">CHK195-6426</strain>
    </source>
</reference>
<proteinExistence type="predicted"/>
<dbReference type="GO" id="GO:0006313">
    <property type="term" value="P:DNA transposition"/>
    <property type="evidence" value="ECO:0007669"/>
    <property type="project" value="InterPro"/>
</dbReference>
<dbReference type="Pfam" id="PF01609">
    <property type="entry name" value="DDE_Tnp_1"/>
    <property type="match status" value="1"/>
</dbReference>
<organism evidence="2 3">
    <name type="scientific">Candidatus Acetatifactor stercoripullorum</name>
    <dbReference type="NCBI Taxonomy" id="2838414"/>
    <lineage>
        <taxon>Bacteria</taxon>
        <taxon>Bacillati</taxon>
        <taxon>Bacillota</taxon>
        <taxon>Clostridia</taxon>
        <taxon>Lachnospirales</taxon>
        <taxon>Lachnospiraceae</taxon>
        <taxon>Acetatifactor</taxon>
    </lineage>
</organism>
<accession>A0A9D1UBS1</accession>
<dbReference type="EMBL" id="DXGH01000042">
    <property type="protein sequence ID" value="HIW81463.1"/>
    <property type="molecule type" value="Genomic_DNA"/>
</dbReference>
<dbReference type="Proteomes" id="UP000824265">
    <property type="component" value="Unassembled WGS sequence"/>
</dbReference>
<feature type="domain" description="Transposase IS4-like" evidence="1">
    <location>
        <begin position="59"/>
        <end position="157"/>
    </location>
</feature>
<comment type="caution">
    <text evidence="2">The sequence shown here is derived from an EMBL/GenBank/DDBJ whole genome shotgun (WGS) entry which is preliminary data.</text>
</comment>
<evidence type="ECO:0000313" key="2">
    <source>
        <dbReference type="EMBL" id="HIW81463.1"/>
    </source>
</evidence>
<evidence type="ECO:0000259" key="1">
    <source>
        <dbReference type="Pfam" id="PF01609"/>
    </source>
</evidence>
<dbReference type="InterPro" id="IPR012337">
    <property type="entry name" value="RNaseH-like_sf"/>
</dbReference>
<dbReference type="AlphaFoldDB" id="A0A9D1UBS1"/>
<dbReference type="SUPFAM" id="SSF53098">
    <property type="entry name" value="Ribonuclease H-like"/>
    <property type="match status" value="1"/>
</dbReference>
<protein>
    <submittedName>
        <fullName evidence="2">Transposase</fullName>
    </submittedName>
</protein>
<dbReference type="GO" id="GO:0003677">
    <property type="term" value="F:DNA binding"/>
    <property type="evidence" value="ECO:0007669"/>
    <property type="project" value="InterPro"/>
</dbReference>
<evidence type="ECO:0000313" key="3">
    <source>
        <dbReference type="Proteomes" id="UP000824265"/>
    </source>
</evidence>
<reference evidence="2" key="1">
    <citation type="journal article" date="2021" name="PeerJ">
        <title>Extensive microbial diversity within the chicken gut microbiome revealed by metagenomics and culture.</title>
        <authorList>
            <person name="Gilroy R."/>
            <person name="Ravi A."/>
            <person name="Getino M."/>
            <person name="Pursley I."/>
            <person name="Horton D.L."/>
            <person name="Alikhan N.F."/>
            <person name="Baker D."/>
            <person name="Gharbi K."/>
            <person name="Hall N."/>
            <person name="Watson M."/>
            <person name="Adriaenssens E.M."/>
            <person name="Foster-Nyarko E."/>
            <person name="Jarju S."/>
            <person name="Secka A."/>
            <person name="Antonio M."/>
            <person name="Oren A."/>
            <person name="Chaudhuri R.R."/>
            <person name="La Ragione R."/>
            <person name="Hildebrand F."/>
            <person name="Pallen M.J."/>
        </authorList>
    </citation>
    <scope>NUCLEOTIDE SEQUENCE</scope>
    <source>
        <strain evidence="2">CHK195-6426</strain>
    </source>
</reference>
<dbReference type="GO" id="GO:0004803">
    <property type="term" value="F:transposase activity"/>
    <property type="evidence" value="ECO:0007669"/>
    <property type="project" value="InterPro"/>
</dbReference>